<keyword evidence="1" id="KW-0472">Membrane</keyword>
<dbReference type="AlphaFoldDB" id="A0A4Q0XSK4"/>
<keyword evidence="1" id="KW-1133">Transmembrane helix</keyword>
<organism evidence="3 4">
    <name type="scientific">Candidatus Marinarcus aquaticus</name>
    <dbReference type="NCBI Taxonomy" id="2044504"/>
    <lineage>
        <taxon>Bacteria</taxon>
        <taxon>Pseudomonadati</taxon>
        <taxon>Campylobacterota</taxon>
        <taxon>Epsilonproteobacteria</taxon>
        <taxon>Campylobacterales</taxon>
        <taxon>Arcobacteraceae</taxon>
        <taxon>Candidatus Marinarcus</taxon>
    </lineage>
</organism>
<keyword evidence="2" id="KW-0732">Signal</keyword>
<dbReference type="Proteomes" id="UP000290657">
    <property type="component" value="Unassembled WGS sequence"/>
</dbReference>
<name>A0A4Q0XSK4_9BACT</name>
<sequence>MKKLIALTALLLSITLYAHTLLMNVMDNEDGTIVVMGQFSTGENAQGALVRLESLITGEILFKQRLPQESEITIEIPKEPYQIVLDGGPGHTIIKEGIEPVGGFSVKADKKDVSAKLSQAESVTNEWSMPMIVFGTLTMILIGFTLYFSMKNTQKILQMVKENN</sequence>
<feature type="signal peptide" evidence="2">
    <location>
        <begin position="1"/>
        <end position="18"/>
    </location>
</feature>
<protein>
    <submittedName>
        <fullName evidence="3">Uncharacterized protein</fullName>
    </submittedName>
</protein>
<reference evidence="3 4" key="1">
    <citation type="submission" date="2017-10" db="EMBL/GenBank/DDBJ databases">
        <title>Genomics of the genus Arcobacter.</title>
        <authorList>
            <person name="Perez-Cataluna A."/>
            <person name="Figueras M.J."/>
        </authorList>
    </citation>
    <scope>NUCLEOTIDE SEQUENCE [LARGE SCALE GENOMIC DNA]</scope>
    <source>
        <strain evidence="3 4">CECT 8987</strain>
    </source>
</reference>
<dbReference type="OrthoDB" id="5347922at2"/>
<gene>
    <name evidence="3" type="ORF">CRV04_04775</name>
</gene>
<proteinExistence type="predicted"/>
<keyword evidence="4" id="KW-1185">Reference proteome</keyword>
<evidence type="ECO:0000313" key="4">
    <source>
        <dbReference type="Proteomes" id="UP000290657"/>
    </source>
</evidence>
<evidence type="ECO:0000313" key="3">
    <source>
        <dbReference type="EMBL" id="RXJ60356.1"/>
    </source>
</evidence>
<evidence type="ECO:0000256" key="2">
    <source>
        <dbReference type="SAM" id="SignalP"/>
    </source>
</evidence>
<keyword evidence="1" id="KW-0812">Transmembrane</keyword>
<comment type="caution">
    <text evidence="3">The sequence shown here is derived from an EMBL/GenBank/DDBJ whole genome shotgun (WGS) entry which is preliminary data.</text>
</comment>
<evidence type="ECO:0000256" key="1">
    <source>
        <dbReference type="SAM" id="Phobius"/>
    </source>
</evidence>
<feature type="transmembrane region" description="Helical" evidence="1">
    <location>
        <begin position="127"/>
        <end position="149"/>
    </location>
</feature>
<dbReference type="EMBL" id="PDKN01000002">
    <property type="protein sequence ID" value="RXJ60356.1"/>
    <property type="molecule type" value="Genomic_DNA"/>
</dbReference>
<accession>A0A4Q0XSK4</accession>
<feature type="chain" id="PRO_5020523512" evidence="2">
    <location>
        <begin position="19"/>
        <end position="164"/>
    </location>
</feature>